<name>A0A4V1J4Q3_9FUNG</name>
<keyword evidence="2" id="KW-1185">Reference proteome</keyword>
<gene>
    <name evidence="1" type="ORF">BJ085DRAFT_37161</name>
</gene>
<proteinExistence type="predicted"/>
<protein>
    <submittedName>
        <fullName evidence="1">Uncharacterized protein</fullName>
    </submittedName>
</protein>
<sequence length="155" mass="18050">MQSATHQLRRAKTMVVQGAKSSQIRLMNRMGRYRTPQQLHAAAQDWVDTHEQHLFESAYWSYEEGLRKGRQLEQRDKDAQLRDTILVRLVRLQAESPRLRCVIVSAPSFVHAQGDMDPYCFGADIRVESLLELRVDDPFYHAIMAILSQRYDVSF</sequence>
<dbReference type="AlphaFoldDB" id="A0A4V1J4Q3"/>
<organism evidence="1 2">
    <name type="scientific">Dimargaris cristalligena</name>
    <dbReference type="NCBI Taxonomy" id="215637"/>
    <lineage>
        <taxon>Eukaryota</taxon>
        <taxon>Fungi</taxon>
        <taxon>Fungi incertae sedis</taxon>
        <taxon>Zoopagomycota</taxon>
        <taxon>Kickxellomycotina</taxon>
        <taxon>Dimargaritomycetes</taxon>
        <taxon>Dimargaritales</taxon>
        <taxon>Dimargaritaceae</taxon>
        <taxon>Dimargaris</taxon>
    </lineage>
</organism>
<accession>A0A4V1J4Q3</accession>
<dbReference type="Proteomes" id="UP000268162">
    <property type="component" value="Unassembled WGS sequence"/>
</dbReference>
<evidence type="ECO:0000313" key="1">
    <source>
        <dbReference type="EMBL" id="RKP36359.1"/>
    </source>
</evidence>
<reference evidence="2" key="1">
    <citation type="journal article" date="2018" name="Nat. Microbiol.">
        <title>Leveraging single-cell genomics to expand the fungal tree of life.</title>
        <authorList>
            <person name="Ahrendt S.R."/>
            <person name="Quandt C.A."/>
            <person name="Ciobanu D."/>
            <person name="Clum A."/>
            <person name="Salamov A."/>
            <person name="Andreopoulos B."/>
            <person name="Cheng J.F."/>
            <person name="Woyke T."/>
            <person name="Pelin A."/>
            <person name="Henrissat B."/>
            <person name="Reynolds N.K."/>
            <person name="Benny G.L."/>
            <person name="Smith M.E."/>
            <person name="James T.Y."/>
            <person name="Grigoriev I.V."/>
        </authorList>
    </citation>
    <scope>NUCLEOTIDE SEQUENCE [LARGE SCALE GENOMIC DNA]</scope>
    <source>
        <strain evidence="2">RSA 468</strain>
    </source>
</reference>
<dbReference type="EMBL" id="ML002667">
    <property type="protein sequence ID" value="RKP36359.1"/>
    <property type="molecule type" value="Genomic_DNA"/>
</dbReference>
<evidence type="ECO:0000313" key="2">
    <source>
        <dbReference type="Proteomes" id="UP000268162"/>
    </source>
</evidence>